<protein>
    <submittedName>
        <fullName evidence="1">Acyltransferase</fullName>
    </submittedName>
</protein>
<dbReference type="Gene3D" id="2.160.10.10">
    <property type="entry name" value="Hexapeptide repeat proteins"/>
    <property type="match status" value="1"/>
</dbReference>
<organism evidence="1 2">
    <name type="scientific">Cerina litoralis</name>
    <dbReference type="NCBI Taxonomy" id="2874477"/>
    <lineage>
        <taxon>Bacteria</taxon>
        <taxon>Pseudomonadati</taxon>
        <taxon>Bacteroidota</taxon>
        <taxon>Flavobacteriia</taxon>
        <taxon>Flavobacteriales</taxon>
        <taxon>Flavobacteriaceae</taxon>
        <taxon>Cerina</taxon>
    </lineage>
</organism>
<dbReference type="InterPro" id="IPR051159">
    <property type="entry name" value="Hexapeptide_acetyltransf"/>
</dbReference>
<sequence>MEVGRLERYLYLIIPNALLRRVLPLFAKYGFFNETADTQTPISFNMWYNQKVKGHCREAYWPVHKNSVVTDPQNVYCGIETSPGFSPGNYIQAKGKIYIGDYTQIAANVGIISANHVLEDNRKHDHKEVHIGKYCWIGMGALIMPGVVLGDYTVVGAGSVVTKSFPNGYCVLAGNPAQLIKELEKEKCVFHKSTHEYNGYVEHTQFENYRKINLNV</sequence>
<reference evidence="1" key="1">
    <citation type="submission" date="2023-02" db="EMBL/GenBank/DDBJ databases">
        <title>Genome of Flavobacteriaceae gen. nov. sp. strain F89.</title>
        <authorList>
            <person name="Wang Y."/>
        </authorList>
    </citation>
    <scope>NUCLEOTIDE SEQUENCE</scope>
    <source>
        <strain evidence="1">F89</strain>
    </source>
</reference>
<dbReference type="GO" id="GO:0016746">
    <property type="term" value="F:acyltransferase activity"/>
    <property type="evidence" value="ECO:0007669"/>
    <property type="project" value="UniProtKB-KW"/>
</dbReference>
<name>A0AAE3EWW8_9FLAO</name>
<keyword evidence="1" id="KW-0808">Transferase</keyword>
<dbReference type="Pfam" id="PF00132">
    <property type="entry name" value="Hexapep"/>
    <property type="match status" value="1"/>
</dbReference>
<dbReference type="InterPro" id="IPR011004">
    <property type="entry name" value="Trimer_LpxA-like_sf"/>
</dbReference>
<accession>A0AAE3EWW8</accession>
<dbReference type="AlphaFoldDB" id="A0AAE3EWW8"/>
<dbReference type="PANTHER" id="PTHR23416">
    <property type="entry name" value="SIALIC ACID SYNTHASE-RELATED"/>
    <property type="match status" value="1"/>
</dbReference>
<proteinExistence type="predicted"/>
<keyword evidence="1" id="KW-0012">Acyltransferase</keyword>
<evidence type="ECO:0000313" key="1">
    <source>
        <dbReference type="EMBL" id="MCG2462597.1"/>
    </source>
</evidence>
<dbReference type="EMBL" id="JAIRBC010000037">
    <property type="protein sequence ID" value="MCG2462597.1"/>
    <property type="molecule type" value="Genomic_DNA"/>
</dbReference>
<comment type="caution">
    <text evidence="1">The sequence shown here is derived from an EMBL/GenBank/DDBJ whole genome shotgun (WGS) entry which is preliminary data.</text>
</comment>
<dbReference type="SUPFAM" id="SSF51161">
    <property type="entry name" value="Trimeric LpxA-like enzymes"/>
    <property type="match status" value="1"/>
</dbReference>
<dbReference type="CDD" id="cd04647">
    <property type="entry name" value="LbH_MAT_like"/>
    <property type="match status" value="1"/>
</dbReference>
<gene>
    <name evidence="1" type="ORF">K8352_17680</name>
</gene>
<dbReference type="Proteomes" id="UP001200642">
    <property type="component" value="Unassembled WGS sequence"/>
</dbReference>
<keyword evidence="2" id="KW-1185">Reference proteome</keyword>
<dbReference type="InterPro" id="IPR001451">
    <property type="entry name" value="Hexapep"/>
</dbReference>
<evidence type="ECO:0000313" key="2">
    <source>
        <dbReference type="Proteomes" id="UP001200642"/>
    </source>
</evidence>
<dbReference type="RefSeq" id="WP_317903732.1">
    <property type="nucleotide sequence ID" value="NZ_JAIRBC010000037.1"/>
</dbReference>